<keyword evidence="3 6" id="KW-0560">Oxidoreductase</keyword>
<dbReference type="PANTHER" id="PTHR24305">
    <property type="entry name" value="CYTOCHROME P450"/>
    <property type="match status" value="1"/>
</dbReference>
<dbReference type="PANTHER" id="PTHR24305:SF180">
    <property type="entry name" value="P450, PUTATIVE (EUROFUNG)-RELATED"/>
    <property type="match status" value="1"/>
</dbReference>
<dbReference type="AlphaFoldDB" id="A0A9W9SZF3"/>
<keyword evidence="9" id="KW-1185">Reference proteome</keyword>
<dbReference type="PRINTS" id="PR00463">
    <property type="entry name" value="EP450I"/>
</dbReference>
<reference evidence="8" key="1">
    <citation type="submission" date="2022-12" db="EMBL/GenBank/DDBJ databases">
        <authorList>
            <person name="Petersen C."/>
        </authorList>
    </citation>
    <scope>NUCLEOTIDE SEQUENCE</scope>
    <source>
        <strain evidence="8">IBT 15544</strain>
    </source>
</reference>
<dbReference type="Gene3D" id="1.10.630.10">
    <property type="entry name" value="Cytochrome P450"/>
    <property type="match status" value="1"/>
</dbReference>
<evidence type="ECO:0000256" key="5">
    <source>
        <dbReference type="PIRSR" id="PIRSR602401-1"/>
    </source>
</evidence>
<dbReference type="GO" id="GO:0004497">
    <property type="term" value="F:monooxygenase activity"/>
    <property type="evidence" value="ECO:0007669"/>
    <property type="project" value="UniProtKB-KW"/>
</dbReference>
<sequence>MFSISELVTNLALSVGILVVSRFLWNYLRSPLRSFPGPVPTSFTNIWRLQDVFKGRCDITHNELHRKYGPAVRMGPNILSLSDPTLIRQVYNTKNPWLKSNMYNVNDVIVSGTRFKNLFSNQDEKWHSTFIRPVKSLYSMSKVQDVEHNVDITIELLLEKLRERFVRPGKPCEMSEYIGFFAWDTMSQVTFSKDLGILEAGSDYRGFLKRSNKTLDYFASICQIPMLDYVFDKNPIVRIGPPTFIWANIFSQEQLQKRYESTQASHVDFLSKFLEVKKKQPELVNDNTIILYLISNVLAGSDSTASTMCATIYYVLKNPSVHAKLRDELREASLSLPAKWKDIHGLKYLEAVMRESMRINPGVGLMIERVVPNGGVTLPDGRFVPEGTIVGMNPWVINRNEEVFGANTDSFIPERWLKEPGESEEAFQARFAKMKGTDFTFGAGSRACLGRNLSQLESYKLVATLFSSFDMELPSQEHEWKLTNSWFIRQKNIPVRLVEREDMAVCV</sequence>
<evidence type="ECO:0000313" key="9">
    <source>
        <dbReference type="Proteomes" id="UP001150904"/>
    </source>
</evidence>
<keyword evidence="7" id="KW-0812">Transmembrane</keyword>
<dbReference type="OrthoDB" id="3934656at2759"/>
<evidence type="ECO:0000256" key="2">
    <source>
        <dbReference type="ARBA" id="ARBA00022723"/>
    </source>
</evidence>
<reference evidence="8" key="2">
    <citation type="journal article" date="2023" name="IMA Fungus">
        <title>Comparative genomic study of the Penicillium genus elucidates a diverse pangenome and 15 lateral gene transfer events.</title>
        <authorList>
            <person name="Petersen C."/>
            <person name="Sorensen T."/>
            <person name="Nielsen M.R."/>
            <person name="Sondergaard T.E."/>
            <person name="Sorensen J.L."/>
            <person name="Fitzpatrick D.A."/>
            <person name="Frisvad J.C."/>
            <person name="Nielsen K.L."/>
        </authorList>
    </citation>
    <scope>NUCLEOTIDE SEQUENCE</scope>
    <source>
        <strain evidence="8">IBT 15544</strain>
    </source>
</reference>
<dbReference type="SUPFAM" id="SSF48264">
    <property type="entry name" value="Cytochrome P450"/>
    <property type="match status" value="1"/>
</dbReference>
<proteinExistence type="inferred from homology"/>
<dbReference type="CDD" id="cd11060">
    <property type="entry name" value="CYP57A1-like"/>
    <property type="match status" value="1"/>
</dbReference>
<accession>A0A9W9SZF3</accession>
<dbReference type="InterPro" id="IPR036396">
    <property type="entry name" value="Cyt_P450_sf"/>
</dbReference>
<dbReference type="InterPro" id="IPR017972">
    <property type="entry name" value="Cyt_P450_CS"/>
</dbReference>
<evidence type="ECO:0000256" key="4">
    <source>
        <dbReference type="ARBA" id="ARBA00023004"/>
    </source>
</evidence>
<organism evidence="8 9">
    <name type="scientific">Penicillium cinerascens</name>
    <dbReference type="NCBI Taxonomy" id="70096"/>
    <lineage>
        <taxon>Eukaryota</taxon>
        <taxon>Fungi</taxon>
        <taxon>Dikarya</taxon>
        <taxon>Ascomycota</taxon>
        <taxon>Pezizomycotina</taxon>
        <taxon>Eurotiomycetes</taxon>
        <taxon>Eurotiomycetidae</taxon>
        <taxon>Eurotiales</taxon>
        <taxon>Aspergillaceae</taxon>
        <taxon>Penicillium</taxon>
    </lineage>
</organism>
<keyword evidence="5 6" id="KW-0349">Heme</keyword>
<dbReference type="InterPro" id="IPR001128">
    <property type="entry name" value="Cyt_P450"/>
</dbReference>
<feature type="binding site" description="axial binding residue" evidence="5">
    <location>
        <position position="448"/>
    </location>
    <ligand>
        <name>heme</name>
        <dbReference type="ChEBI" id="CHEBI:30413"/>
    </ligand>
    <ligandPart>
        <name>Fe</name>
        <dbReference type="ChEBI" id="CHEBI:18248"/>
    </ligandPart>
</feature>
<keyword evidence="4 5" id="KW-0408">Iron</keyword>
<evidence type="ECO:0000256" key="7">
    <source>
        <dbReference type="SAM" id="Phobius"/>
    </source>
</evidence>
<dbReference type="GO" id="GO:0020037">
    <property type="term" value="F:heme binding"/>
    <property type="evidence" value="ECO:0007669"/>
    <property type="project" value="InterPro"/>
</dbReference>
<dbReference type="Proteomes" id="UP001150904">
    <property type="component" value="Unassembled WGS sequence"/>
</dbReference>
<dbReference type="InterPro" id="IPR002401">
    <property type="entry name" value="Cyt_P450_E_grp-I"/>
</dbReference>
<dbReference type="GeneID" id="83179021"/>
<dbReference type="GO" id="GO:0016705">
    <property type="term" value="F:oxidoreductase activity, acting on paired donors, with incorporation or reduction of molecular oxygen"/>
    <property type="evidence" value="ECO:0007669"/>
    <property type="project" value="InterPro"/>
</dbReference>
<gene>
    <name evidence="8" type="ORF">N7498_004658</name>
</gene>
<evidence type="ECO:0000256" key="3">
    <source>
        <dbReference type="ARBA" id="ARBA00023002"/>
    </source>
</evidence>
<dbReference type="RefSeq" id="XP_058308258.1">
    <property type="nucleotide sequence ID" value="XM_058451720.1"/>
</dbReference>
<dbReference type="EMBL" id="JAPQKR010000012">
    <property type="protein sequence ID" value="KAJ5203779.1"/>
    <property type="molecule type" value="Genomic_DNA"/>
</dbReference>
<keyword evidence="7" id="KW-0472">Membrane</keyword>
<evidence type="ECO:0000313" key="8">
    <source>
        <dbReference type="EMBL" id="KAJ5203779.1"/>
    </source>
</evidence>
<keyword evidence="7" id="KW-1133">Transmembrane helix</keyword>
<comment type="similarity">
    <text evidence="6">Belongs to the cytochrome P450 family.</text>
</comment>
<dbReference type="PROSITE" id="PS00086">
    <property type="entry name" value="CYTOCHROME_P450"/>
    <property type="match status" value="1"/>
</dbReference>
<dbReference type="GO" id="GO:0043386">
    <property type="term" value="P:mycotoxin biosynthetic process"/>
    <property type="evidence" value="ECO:0007669"/>
    <property type="project" value="UniProtKB-ARBA"/>
</dbReference>
<feature type="transmembrane region" description="Helical" evidence="7">
    <location>
        <begin position="7"/>
        <end position="25"/>
    </location>
</feature>
<evidence type="ECO:0000256" key="6">
    <source>
        <dbReference type="RuleBase" id="RU000461"/>
    </source>
</evidence>
<dbReference type="PRINTS" id="PR00385">
    <property type="entry name" value="P450"/>
</dbReference>
<name>A0A9W9SZF3_9EURO</name>
<comment type="caution">
    <text evidence="8">The sequence shown here is derived from an EMBL/GenBank/DDBJ whole genome shotgun (WGS) entry which is preliminary data.</text>
</comment>
<comment type="cofactor">
    <cofactor evidence="1 5">
        <name>heme</name>
        <dbReference type="ChEBI" id="CHEBI:30413"/>
    </cofactor>
</comment>
<dbReference type="Pfam" id="PF00067">
    <property type="entry name" value="p450"/>
    <property type="match status" value="1"/>
</dbReference>
<keyword evidence="6" id="KW-0503">Monooxygenase</keyword>
<protein>
    <submittedName>
        <fullName evidence="8">Cytochrome P450</fullName>
    </submittedName>
</protein>
<dbReference type="GO" id="GO:0005506">
    <property type="term" value="F:iron ion binding"/>
    <property type="evidence" value="ECO:0007669"/>
    <property type="project" value="InterPro"/>
</dbReference>
<evidence type="ECO:0000256" key="1">
    <source>
        <dbReference type="ARBA" id="ARBA00001971"/>
    </source>
</evidence>
<keyword evidence="2 5" id="KW-0479">Metal-binding</keyword>
<dbReference type="InterPro" id="IPR050121">
    <property type="entry name" value="Cytochrome_P450_monoxygenase"/>
</dbReference>